<dbReference type="PANTHER" id="PTHR42693:SF33">
    <property type="entry name" value="ARYLSULFATASE"/>
    <property type="match status" value="1"/>
</dbReference>
<comment type="similarity">
    <text evidence="1">Belongs to the sulfatase family.</text>
</comment>
<dbReference type="PANTHER" id="PTHR42693">
    <property type="entry name" value="ARYLSULFATASE FAMILY MEMBER"/>
    <property type="match status" value="1"/>
</dbReference>
<keyword evidence="3" id="KW-0732">Signal</keyword>
<proteinExistence type="inferred from homology"/>
<name>A0A517ZAN2_9PLAN</name>
<dbReference type="InterPro" id="IPR050738">
    <property type="entry name" value="Sulfatase"/>
</dbReference>
<dbReference type="AlphaFoldDB" id="A0A517ZAN2"/>
<dbReference type="InterPro" id="IPR000917">
    <property type="entry name" value="Sulfatase_N"/>
</dbReference>
<dbReference type="RefSeq" id="WP_197443602.1">
    <property type="nucleotide sequence ID" value="NZ_CP036275.1"/>
</dbReference>
<protein>
    <submittedName>
        <fullName evidence="5">Arylsulfatase</fullName>
        <ecNumber evidence="5">3.1.6.1</ecNumber>
    </submittedName>
</protein>
<feature type="chain" id="PRO_5021840624" evidence="3">
    <location>
        <begin position="38"/>
        <end position="493"/>
    </location>
</feature>
<dbReference type="Pfam" id="PF00884">
    <property type="entry name" value="Sulfatase"/>
    <property type="match status" value="1"/>
</dbReference>
<evidence type="ECO:0000256" key="3">
    <source>
        <dbReference type="SAM" id="SignalP"/>
    </source>
</evidence>
<dbReference type="Gene3D" id="3.40.720.10">
    <property type="entry name" value="Alkaline Phosphatase, subunit A"/>
    <property type="match status" value="1"/>
</dbReference>
<dbReference type="EMBL" id="CP036275">
    <property type="protein sequence ID" value="QDU39563.1"/>
    <property type="molecule type" value="Genomic_DNA"/>
</dbReference>
<feature type="region of interest" description="Disordered" evidence="2">
    <location>
        <begin position="294"/>
        <end position="319"/>
    </location>
</feature>
<gene>
    <name evidence="5" type="ORF">Mal4_39080</name>
</gene>
<keyword evidence="6" id="KW-1185">Reference proteome</keyword>
<evidence type="ECO:0000313" key="6">
    <source>
        <dbReference type="Proteomes" id="UP000320496"/>
    </source>
</evidence>
<dbReference type="InterPro" id="IPR017850">
    <property type="entry name" value="Alkaline_phosphatase_core_sf"/>
</dbReference>
<reference evidence="5 6" key="1">
    <citation type="submission" date="2019-02" db="EMBL/GenBank/DDBJ databases">
        <title>Deep-cultivation of Planctomycetes and their phenomic and genomic characterization uncovers novel biology.</title>
        <authorList>
            <person name="Wiegand S."/>
            <person name="Jogler M."/>
            <person name="Boedeker C."/>
            <person name="Pinto D."/>
            <person name="Vollmers J."/>
            <person name="Rivas-Marin E."/>
            <person name="Kohn T."/>
            <person name="Peeters S.H."/>
            <person name="Heuer A."/>
            <person name="Rast P."/>
            <person name="Oberbeckmann S."/>
            <person name="Bunk B."/>
            <person name="Jeske O."/>
            <person name="Meyerdierks A."/>
            <person name="Storesund J.E."/>
            <person name="Kallscheuer N."/>
            <person name="Luecker S."/>
            <person name="Lage O.M."/>
            <person name="Pohl T."/>
            <person name="Merkel B.J."/>
            <person name="Hornburger P."/>
            <person name="Mueller R.-W."/>
            <person name="Bruemmer F."/>
            <person name="Labrenz M."/>
            <person name="Spormann A.M."/>
            <person name="Op den Camp H."/>
            <person name="Overmann J."/>
            <person name="Amann R."/>
            <person name="Jetten M.S.M."/>
            <person name="Mascher T."/>
            <person name="Medema M.H."/>
            <person name="Devos D.P."/>
            <person name="Kaster A.-K."/>
            <person name="Ovreas L."/>
            <person name="Rohde M."/>
            <person name="Galperin M.Y."/>
            <person name="Jogler C."/>
        </authorList>
    </citation>
    <scope>NUCLEOTIDE SEQUENCE [LARGE SCALE GENOMIC DNA]</scope>
    <source>
        <strain evidence="5 6">Mal4</strain>
    </source>
</reference>
<evidence type="ECO:0000256" key="1">
    <source>
        <dbReference type="ARBA" id="ARBA00008779"/>
    </source>
</evidence>
<organism evidence="5 6">
    <name type="scientific">Maioricimonas rarisocia</name>
    <dbReference type="NCBI Taxonomy" id="2528026"/>
    <lineage>
        <taxon>Bacteria</taxon>
        <taxon>Pseudomonadati</taxon>
        <taxon>Planctomycetota</taxon>
        <taxon>Planctomycetia</taxon>
        <taxon>Planctomycetales</taxon>
        <taxon>Planctomycetaceae</taxon>
        <taxon>Maioricimonas</taxon>
    </lineage>
</organism>
<keyword evidence="5" id="KW-0378">Hydrolase</keyword>
<dbReference type="Proteomes" id="UP000320496">
    <property type="component" value="Chromosome"/>
</dbReference>
<feature type="domain" description="Sulfatase N-terminal" evidence="4">
    <location>
        <begin position="47"/>
        <end position="359"/>
    </location>
</feature>
<dbReference type="SUPFAM" id="SSF53649">
    <property type="entry name" value="Alkaline phosphatase-like"/>
    <property type="match status" value="1"/>
</dbReference>
<dbReference type="EC" id="3.1.6.1" evidence="5"/>
<evidence type="ECO:0000313" key="5">
    <source>
        <dbReference type="EMBL" id="QDU39563.1"/>
    </source>
</evidence>
<accession>A0A517ZAN2</accession>
<dbReference type="GO" id="GO:0004065">
    <property type="term" value="F:arylsulfatase activity"/>
    <property type="evidence" value="ECO:0007669"/>
    <property type="project" value="UniProtKB-EC"/>
</dbReference>
<dbReference type="KEGG" id="mri:Mal4_39080"/>
<evidence type="ECO:0000259" key="4">
    <source>
        <dbReference type="Pfam" id="PF00884"/>
    </source>
</evidence>
<dbReference type="Gene3D" id="3.30.1120.10">
    <property type="match status" value="1"/>
</dbReference>
<feature type="signal peptide" evidence="3">
    <location>
        <begin position="1"/>
        <end position="37"/>
    </location>
</feature>
<evidence type="ECO:0000256" key="2">
    <source>
        <dbReference type="SAM" id="MobiDB-lite"/>
    </source>
</evidence>
<sequence length="493" mass="54716" precursor="true">MVHTRNRGLPLTSRVLRPTSFMLMFLAMVAVSGRTDAADNAADSEQPNVVLIYIDDLGYGDLGCYGSEDIPTLNIDRLAAEGVRCTASYITNPPCCPSRCSLMMGQYAQRFGKYGMSRGLPIPEDRPTLAAFLRDQGYATGQIGKWDIGTKRQGPLAVGFTQVAKVPPPRRYTSAELADASKELQKHIAKKNGNSKYFCINAEGETQWLTDYDGDMVVDFIDRHHEEPFFLYWSPHAVHSFNTEVPGSLSNRTQARGKRRKLTGAIVSVDDQVGKLLDVLQKHGLRRNTLVIFSSDNGANPGEEGSSSPYAGGKGQGTQKEGWVRVPTIFSMPGTLPEGKEYHGLIANFDFYSTIASLTSDTIPDHCDGVDLIPYLTGEKDGAAHEYLFWLNNQPDDAPRRHLIAVRWKNWRLYRKYAKDRWQLFDLVPDPREEQDVAEAHPEIVRQLAARHAEWAETLAPLAEVPTVRAGRPIIPHGHGWAFASAEDGGDSE</sequence>